<dbReference type="Proteomes" id="UP000777438">
    <property type="component" value="Unassembled WGS sequence"/>
</dbReference>
<sequence length="165" mass="18433">MDDRFRWIPLHPSHKVLQRDANAEVQSIKGQSELKKNLVSYGLPDACRVLSAHAARHATPILDEWANSVGKTLEEDLEHTPGVFRLEPGPQLRPPGNSTALLTPLFTDRVDVVLCVPGAPDITNITVSWDPINLLHLPDRDIKIEKGRITFVYTLYKLSPRSTGQ</sequence>
<evidence type="ECO:0000313" key="2">
    <source>
        <dbReference type="Proteomes" id="UP000777438"/>
    </source>
</evidence>
<organism evidence="1 2">
    <name type="scientific">Thelonectria olida</name>
    <dbReference type="NCBI Taxonomy" id="1576542"/>
    <lineage>
        <taxon>Eukaryota</taxon>
        <taxon>Fungi</taxon>
        <taxon>Dikarya</taxon>
        <taxon>Ascomycota</taxon>
        <taxon>Pezizomycotina</taxon>
        <taxon>Sordariomycetes</taxon>
        <taxon>Hypocreomycetidae</taxon>
        <taxon>Hypocreales</taxon>
        <taxon>Nectriaceae</taxon>
        <taxon>Thelonectria</taxon>
    </lineage>
</organism>
<protein>
    <submittedName>
        <fullName evidence="1">Uncharacterized protein</fullName>
    </submittedName>
</protein>
<reference evidence="1 2" key="1">
    <citation type="journal article" date="2021" name="Nat. Commun.">
        <title>Genetic determinants of endophytism in the Arabidopsis root mycobiome.</title>
        <authorList>
            <person name="Mesny F."/>
            <person name="Miyauchi S."/>
            <person name="Thiergart T."/>
            <person name="Pickel B."/>
            <person name="Atanasova L."/>
            <person name="Karlsson M."/>
            <person name="Huettel B."/>
            <person name="Barry K.W."/>
            <person name="Haridas S."/>
            <person name="Chen C."/>
            <person name="Bauer D."/>
            <person name="Andreopoulos W."/>
            <person name="Pangilinan J."/>
            <person name="LaButti K."/>
            <person name="Riley R."/>
            <person name="Lipzen A."/>
            <person name="Clum A."/>
            <person name="Drula E."/>
            <person name="Henrissat B."/>
            <person name="Kohler A."/>
            <person name="Grigoriev I.V."/>
            <person name="Martin F.M."/>
            <person name="Hacquard S."/>
        </authorList>
    </citation>
    <scope>NUCLEOTIDE SEQUENCE [LARGE SCALE GENOMIC DNA]</scope>
    <source>
        <strain evidence="1 2">MPI-CAGE-CH-0241</strain>
    </source>
</reference>
<comment type="caution">
    <text evidence="1">The sequence shown here is derived from an EMBL/GenBank/DDBJ whole genome shotgun (WGS) entry which is preliminary data.</text>
</comment>
<accession>A0A9P8VUD4</accession>
<keyword evidence="2" id="KW-1185">Reference proteome</keyword>
<name>A0A9P8VUD4_9HYPO</name>
<dbReference type="AlphaFoldDB" id="A0A9P8VUD4"/>
<proteinExistence type="predicted"/>
<evidence type="ECO:0000313" key="1">
    <source>
        <dbReference type="EMBL" id="KAH6876856.1"/>
    </source>
</evidence>
<gene>
    <name evidence="1" type="ORF">B0T10DRAFT_610199</name>
</gene>
<dbReference type="EMBL" id="JAGPYM010000032">
    <property type="protein sequence ID" value="KAH6876856.1"/>
    <property type="molecule type" value="Genomic_DNA"/>
</dbReference>